<reference evidence="8" key="1">
    <citation type="submission" date="2020-09" db="EMBL/GenBank/DDBJ databases">
        <title>Desulfogranum mesoprofundum gen. nov., sp. nov., a novel mesophilic, sulfate-reducing chemolithoautotroph isolated from a deep-sea hydrothermal vent chimney in the Suiyo Seamount.</title>
        <authorList>
            <person name="Hashimoto Y."/>
            <person name="Nakagawa S."/>
        </authorList>
    </citation>
    <scope>NUCLEOTIDE SEQUENCE</scope>
    <source>
        <strain evidence="8">KT2</strain>
    </source>
</reference>
<feature type="chain" id="PRO_5034347909" description="sn-glycerol-3-phosphate-binding periplasmic protein UgpB" evidence="7">
    <location>
        <begin position="30"/>
        <end position="431"/>
    </location>
</feature>
<keyword evidence="5" id="KW-0813">Transport</keyword>
<comment type="similarity">
    <text evidence="2">Belongs to the bacterial solute-binding protein 1 family.</text>
</comment>
<accession>A0A8D5FPY6</accession>
<protein>
    <recommendedName>
        <fullName evidence="4">sn-glycerol-3-phosphate-binding periplasmic protein UgpB</fullName>
    </recommendedName>
</protein>
<dbReference type="AlphaFoldDB" id="A0A8D5FPY6"/>
<keyword evidence="9" id="KW-1185">Reference proteome</keyword>
<dbReference type="CDD" id="cd14748">
    <property type="entry name" value="PBP2_UgpB"/>
    <property type="match status" value="1"/>
</dbReference>
<dbReference type="InterPro" id="IPR006059">
    <property type="entry name" value="SBP"/>
</dbReference>
<dbReference type="Proteomes" id="UP000826725">
    <property type="component" value="Chromosome"/>
</dbReference>
<evidence type="ECO:0000256" key="1">
    <source>
        <dbReference type="ARBA" id="ARBA00004418"/>
    </source>
</evidence>
<dbReference type="Pfam" id="PF13416">
    <property type="entry name" value="SBP_bac_8"/>
    <property type="match status" value="1"/>
</dbReference>
<proteinExistence type="inferred from homology"/>
<dbReference type="EMBL" id="AP024086">
    <property type="protein sequence ID" value="BCL62264.1"/>
    <property type="molecule type" value="Genomic_DNA"/>
</dbReference>
<evidence type="ECO:0000256" key="5">
    <source>
        <dbReference type="ARBA" id="ARBA00022448"/>
    </source>
</evidence>
<sequence length="431" mass="47855">MNKVRSKTRSVAMVFLGLFLLSLSTLAVATELTMFYPVAVGGALTKLVDKLVQDFEAENPGITVKAIYSGNYSDTMTKAMTALKGGNPPHLSVILSTEIFTLIDNDAILPFDDLISTPEEKKWLDSFYPALMENARTGGKTWSVPFQRSTIVMYYNKDAFREAGLDPDAPPATWDELVAMGKKLVVKNNAGKVTRWGLEIPSTGYPYWMFGALARQNSEVLMNGDGTKTYFDKPGVVQALEFWKSLGKDHSIMPSGTIEWGTLRTDFLEQKTAIMWHSTGNLTAVKKNATFDFGVAMLPAKKERGTPTGGGNFYIFKKTTPEERAAALKFIKWMTQPVRTAQWSIGTGYMGTRPDAYETAELKAYVKSFPPAAVARDQLKYATAELSVHENGRVYKILNDAIQSALTDAKSPEKALKDAQKQAERILRRYR</sequence>
<name>A0A8D5FPY6_9BACT</name>
<organism evidence="8 9">
    <name type="scientific">Desulfomarina profundi</name>
    <dbReference type="NCBI Taxonomy" id="2772557"/>
    <lineage>
        <taxon>Bacteria</taxon>
        <taxon>Pseudomonadati</taxon>
        <taxon>Thermodesulfobacteriota</taxon>
        <taxon>Desulfobulbia</taxon>
        <taxon>Desulfobulbales</taxon>
        <taxon>Desulfobulbaceae</taxon>
        <taxon>Desulfomarina</taxon>
    </lineage>
</organism>
<evidence type="ECO:0000313" key="8">
    <source>
        <dbReference type="EMBL" id="BCL62264.1"/>
    </source>
</evidence>
<dbReference type="RefSeq" id="WP_228854637.1">
    <property type="nucleotide sequence ID" value="NZ_AP024086.1"/>
</dbReference>
<dbReference type="GO" id="GO:0042597">
    <property type="term" value="C:periplasmic space"/>
    <property type="evidence" value="ECO:0007669"/>
    <property type="project" value="UniProtKB-SubCell"/>
</dbReference>
<dbReference type="KEGG" id="dbk:DGMP_29570"/>
<evidence type="ECO:0000256" key="2">
    <source>
        <dbReference type="ARBA" id="ARBA00008520"/>
    </source>
</evidence>
<keyword evidence="6 7" id="KW-0732">Signal</keyword>
<evidence type="ECO:0000256" key="3">
    <source>
        <dbReference type="ARBA" id="ARBA00011557"/>
    </source>
</evidence>
<dbReference type="PANTHER" id="PTHR43649:SF31">
    <property type="entry name" value="SN-GLYCEROL-3-PHOSPHATE-BINDING PERIPLASMIC PROTEIN UGPB"/>
    <property type="match status" value="1"/>
</dbReference>
<gene>
    <name evidence="8" type="ORF">DGMP_29570</name>
</gene>
<dbReference type="PANTHER" id="PTHR43649">
    <property type="entry name" value="ARABINOSE-BINDING PROTEIN-RELATED"/>
    <property type="match status" value="1"/>
</dbReference>
<evidence type="ECO:0000256" key="7">
    <source>
        <dbReference type="SAM" id="SignalP"/>
    </source>
</evidence>
<evidence type="ECO:0000256" key="4">
    <source>
        <dbReference type="ARBA" id="ARBA00017470"/>
    </source>
</evidence>
<evidence type="ECO:0000256" key="6">
    <source>
        <dbReference type="ARBA" id="ARBA00022729"/>
    </source>
</evidence>
<evidence type="ECO:0000313" key="9">
    <source>
        <dbReference type="Proteomes" id="UP000826725"/>
    </source>
</evidence>
<comment type="subunit">
    <text evidence="3">The complex is composed of two ATP-binding proteins (UgpC), two transmembrane proteins (UgpA and UgpE) and a solute-binding protein (UgpB).</text>
</comment>
<dbReference type="InterPro" id="IPR050490">
    <property type="entry name" value="Bact_solute-bd_prot1"/>
</dbReference>
<comment type="subcellular location">
    <subcellularLocation>
        <location evidence="1">Periplasm</location>
    </subcellularLocation>
</comment>
<feature type="signal peptide" evidence="7">
    <location>
        <begin position="1"/>
        <end position="29"/>
    </location>
</feature>